<evidence type="ECO:0000313" key="5">
    <source>
        <dbReference type="Proteomes" id="UP000243528"/>
    </source>
</evidence>
<keyword evidence="4" id="KW-0238">DNA-binding</keyword>
<dbReference type="PROSITE" id="PS52050">
    <property type="entry name" value="WYL"/>
    <property type="match status" value="1"/>
</dbReference>
<feature type="domain" description="WCX" evidence="3">
    <location>
        <begin position="225"/>
        <end position="308"/>
    </location>
</feature>
<dbReference type="InterPro" id="IPR028349">
    <property type="entry name" value="PafC-like"/>
</dbReference>
<dbReference type="InterPro" id="IPR051534">
    <property type="entry name" value="CBASS_pafABC_assoc_protein"/>
</dbReference>
<keyword evidence="5" id="KW-1185">Reference proteome</keyword>
<dbReference type="AlphaFoldDB" id="A0A2P8E7D6"/>
<evidence type="ECO:0000259" key="1">
    <source>
        <dbReference type="Pfam" id="PF08279"/>
    </source>
</evidence>
<gene>
    <name evidence="4" type="ORF">CLV30_104249</name>
</gene>
<evidence type="ECO:0000259" key="3">
    <source>
        <dbReference type="Pfam" id="PF25583"/>
    </source>
</evidence>
<dbReference type="InterPro" id="IPR036388">
    <property type="entry name" value="WH-like_DNA-bd_sf"/>
</dbReference>
<dbReference type="Pfam" id="PF08279">
    <property type="entry name" value="HTH_11"/>
    <property type="match status" value="1"/>
</dbReference>
<name>A0A2P8E7D6_9ACTN</name>
<organism evidence="4 5">
    <name type="scientific">Haloactinopolyspora alba</name>
    <dbReference type="NCBI Taxonomy" id="648780"/>
    <lineage>
        <taxon>Bacteria</taxon>
        <taxon>Bacillati</taxon>
        <taxon>Actinomycetota</taxon>
        <taxon>Actinomycetes</taxon>
        <taxon>Jiangellales</taxon>
        <taxon>Jiangellaceae</taxon>
        <taxon>Haloactinopolyspora</taxon>
    </lineage>
</organism>
<dbReference type="PIRSF" id="PIRSF016838">
    <property type="entry name" value="PafC"/>
    <property type="match status" value="1"/>
</dbReference>
<dbReference type="Pfam" id="PF25583">
    <property type="entry name" value="WCX"/>
    <property type="match status" value="1"/>
</dbReference>
<accession>A0A2P8E7D6</accession>
<reference evidence="4 5" key="1">
    <citation type="submission" date="2018-03" db="EMBL/GenBank/DDBJ databases">
        <title>Genomic Encyclopedia of Archaeal and Bacterial Type Strains, Phase II (KMG-II): from individual species to whole genera.</title>
        <authorList>
            <person name="Goeker M."/>
        </authorList>
    </citation>
    <scope>NUCLEOTIDE SEQUENCE [LARGE SCALE GENOMIC DNA]</scope>
    <source>
        <strain evidence="4 5">DSM 45211</strain>
    </source>
</reference>
<protein>
    <submittedName>
        <fullName evidence="4">Putative DNA-binding transcriptional regulator YafY</fullName>
    </submittedName>
</protein>
<feature type="domain" description="Helix-turn-helix type 11" evidence="1">
    <location>
        <begin position="2"/>
        <end position="47"/>
    </location>
</feature>
<dbReference type="InterPro" id="IPR026881">
    <property type="entry name" value="WYL_dom"/>
</dbReference>
<dbReference type="SUPFAM" id="SSF46785">
    <property type="entry name" value="Winged helix' DNA-binding domain"/>
    <property type="match status" value="1"/>
</dbReference>
<dbReference type="EMBL" id="PYGE01000004">
    <property type="protein sequence ID" value="PSL05379.1"/>
    <property type="molecule type" value="Genomic_DNA"/>
</dbReference>
<dbReference type="Proteomes" id="UP000243528">
    <property type="component" value="Unassembled WGS sequence"/>
</dbReference>
<dbReference type="InterPro" id="IPR013196">
    <property type="entry name" value="HTH_11"/>
</dbReference>
<dbReference type="Gene3D" id="1.10.10.10">
    <property type="entry name" value="Winged helix-like DNA-binding domain superfamily/Winged helix DNA-binding domain"/>
    <property type="match status" value="1"/>
</dbReference>
<feature type="domain" description="WYL" evidence="2">
    <location>
        <begin position="131"/>
        <end position="194"/>
    </location>
</feature>
<dbReference type="InterPro" id="IPR036390">
    <property type="entry name" value="WH_DNA-bd_sf"/>
</dbReference>
<sequence>MLLLQQRRAATAAEIARELEVSVRTVYRDVAALQAAGVPVWTETGPGGGLRLVEGWRTSLDGLTGDEAAALFLGGVPSAVADLGLGTVLVAAQSKVIATMPPELRGRAGRLRERFHLDAPGWFGPKGPPAHLGTVADAVWRDRRLDVTYRRSDRVVHRRLDPLGLVLKAGTWYLVAAHRQRVRTYRVGRVDDASVRDEATSRPTGFDLAAWWADSSAEFDRSLLRYNCRVRITERSLRQLHHYVGVESARLARESAEPPDEDGWLVVTLWSETEDVACHQLTGLPDPPQVLEPASLRAAIHEVGRALAELNA</sequence>
<proteinExistence type="predicted"/>
<comment type="caution">
    <text evidence="4">The sequence shown here is derived from an EMBL/GenBank/DDBJ whole genome shotgun (WGS) entry which is preliminary data.</text>
</comment>
<dbReference type="PANTHER" id="PTHR34580:SF1">
    <property type="entry name" value="PROTEIN PAFC"/>
    <property type="match status" value="1"/>
</dbReference>
<dbReference type="Pfam" id="PF13280">
    <property type="entry name" value="WYL"/>
    <property type="match status" value="1"/>
</dbReference>
<dbReference type="PANTHER" id="PTHR34580">
    <property type="match status" value="1"/>
</dbReference>
<dbReference type="InterPro" id="IPR057727">
    <property type="entry name" value="WCX_dom"/>
</dbReference>
<evidence type="ECO:0000313" key="4">
    <source>
        <dbReference type="EMBL" id="PSL05379.1"/>
    </source>
</evidence>
<evidence type="ECO:0000259" key="2">
    <source>
        <dbReference type="Pfam" id="PF13280"/>
    </source>
</evidence>
<dbReference type="GO" id="GO:0003677">
    <property type="term" value="F:DNA binding"/>
    <property type="evidence" value="ECO:0007669"/>
    <property type="project" value="UniProtKB-KW"/>
</dbReference>